<dbReference type="EMBL" id="GBXM01004194">
    <property type="protein sequence ID" value="JAI04384.1"/>
    <property type="molecule type" value="Transcribed_RNA"/>
</dbReference>
<protein>
    <submittedName>
        <fullName evidence="1">Uncharacterized protein</fullName>
    </submittedName>
</protein>
<name>A0A0E9XRS6_ANGAN</name>
<evidence type="ECO:0000313" key="1">
    <source>
        <dbReference type="EMBL" id="JAI04384.1"/>
    </source>
</evidence>
<reference evidence="1" key="2">
    <citation type="journal article" date="2015" name="Fish Shellfish Immunol.">
        <title>Early steps in the European eel (Anguilla anguilla)-Vibrio vulnificus interaction in the gills: Role of the RtxA13 toxin.</title>
        <authorList>
            <person name="Callol A."/>
            <person name="Pajuelo D."/>
            <person name="Ebbesson L."/>
            <person name="Teles M."/>
            <person name="MacKenzie S."/>
            <person name="Amaro C."/>
        </authorList>
    </citation>
    <scope>NUCLEOTIDE SEQUENCE</scope>
</reference>
<sequence length="20" mass="2154">MLSVNTAQAQCSWSLLRMGG</sequence>
<accession>A0A0E9XRS6</accession>
<reference evidence="1" key="1">
    <citation type="submission" date="2014-11" db="EMBL/GenBank/DDBJ databases">
        <authorList>
            <person name="Amaro Gonzalez C."/>
        </authorList>
    </citation>
    <scope>NUCLEOTIDE SEQUENCE</scope>
</reference>
<dbReference type="AlphaFoldDB" id="A0A0E9XRS6"/>
<proteinExistence type="predicted"/>
<organism evidence="1">
    <name type="scientific">Anguilla anguilla</name>
    <name type="common">European freshwater eel</name>
    <name type="synonym">Muraena anguilla</name>
    <dbReference type="NCBI Taxonomy" id="7936"/>
    <lineage>
        <taxon>Eukaryota</taxon>
        <taxon>Metazoa</taxon>
        <taxon>Chordata</taxon>
        <taxon>Craniata</taxon>
        <taxon>Vertebrata</taxon>
        <taxon>Euteleostomi</taxon>
        <taxon>Actinopterygii</taxon>
        <taxon>Neopterygii</taxon>
        <taxon>Teleostei</taxon>
        <taxon>Anguilliformes</taxon>
        <taxon>Anguillidae</taxon>
        <taxon>Anguilla</taxon>
    </lineage>
</organism>